<dbReference type="AlphaFoldDB" id="A0A4P6KTN9"/>
<dbReference type="RefSeq" id="WP_130185274.1">
    <property type="nucleotide sequence ID" value="NZ_CP035913.1"/>
</dbReference>
<sequence length="341" mass="36084">MIQTFCEQWTRLAFMPAFLPLNGLYEAANPAGDGGDDAASRRNATVSRFINRTFDTPHGSLGYKLFIPASFNEKESALVVMLHGYSQSADDFATGTDMNAHAEEAGCLVMYPEQTHFGMPGGCWNWFDAAHRQRGQGEAALIAEAARQAAGEYGVPANKVFVAGMSAGGAMAVVLGCAYPDVFSAVGCHSGLPHGCADDTSTALQAMRDGIFNRAASPMQGAVPVIVFHGDDDQTVHVANGHTVIEHSLGALCPATRPNGARGITVLKESGTTRGRDFTRVVHRSVDGRALAEQWVIHGAGHTWSGGSARGSYTDEKGPSASAEMLRFFREVSQVGYAAAA</sequence>
<dbReference type="Pfam" id="PF10503">
    <property type="entry name" value="Esterase_PHB"/>
    <property type="match status" value="1"/>
</dbReference>
<evidence type="ECO:0000256" key="2">
    <source>
        <dbReference type="ARBA" id="ARBA00022801"/>
    </source>
</evidence>
<dbReference type="SUPFAM" id="SSF53474">
    <property type="entry name" value="alpha/beta-Hydrolases"/>
    <property type="match status" value="2"/>
</dbReference>
<dbReference type="GO" id="GO:0016787">
    <property type="term" value="F:hydrolase activity"/>
    <property type="evidence" value="ECO:0007669"/>
    <property type="project" value="UniProtKB-KW"/>
</dbReference>
<dbReference type="Proteomes" id="UP000290637">
    <property type="component" value="Chromosome"/>
</dbReference>
<protein>
    <submittedName>
        <fullName evidence="3">PHB depolymerase family esterase</fullName>
    </submittedName>
</protein>
<dbReference type="InterPro" id="IPR010126">
    <property type="entry name" value="Esterase_phb"/>
</dbReference>
<keyword evidence="2" id="KW-0378">Hydrolase</keyword>
<dbReference type="InterPro" id="IPR050955">
    <property type="entry name" value="Plant_Biomass_Hydrol_Est"/>
</dbReference>
<dbReference type="Gene3D" id="3.40.50.1820">
    <property type="entry name" value="alpha/beta hydrolase"/>
    <property type="match status" value="1"/>
</dbReference>
<evidence type="ECO:0000313" key="4">
    <source>
        <dbReference type="Proteomes" id="UP000290637"/>
    </source>
</evidence>
<evidence type="ECO:0000313" key="3">
    <source>
        <dbReference type="EMBL" id="QBE62137.1"/>
    </source>
</evidence>
<dbReference type="OrthoDB" id="9767239at2"/>
<gene>
    <name evidence="3" type="ORF">EWM63_03345</name>
</gene>
<name>A0A4P6KTN9_9BURK</name>
<reference evidence="3 4" key="1">
    <citation type="submission" date="2019-02" db="EMBL/GenBank/DDBJ databases">
        <title>Draft Genome Sequences of Six Type Strains of the Genus Massilia.</title>
        <authorList>
            <person name="Miess H."/>
            <person name="Frediansyhah A."/>
            <person name="Gross H."/>
        </authorList>
    </citation>
    <scope>NUCLEOTIDE SEQUENCE [LARGE SCALE GENOMIC DNA]</scope>
    <source>
        <strain evidence="3 4">DSM 17473</strain>
    </source>
</reference>
<accession>A0A4P6KTN9</accession>
<dbReference type="EMBL" id="CP035913">
    <property type="protein sequence ID" value="QBE62137.1"/>
    <property type="molecule type" value="Genomic_DNA"/>
</dbReference>
<dbReference type="PANTHER" id="PTHR43037">
    <property type="entry name" value="UNNAMED PRODUCT-RELATED"/>
    <property type="match status" value="1"/>
</dbReference>
<keyword evidence="1" id="KW-0732">Signal</keyword>
<dbReference type="InterPro" id="IPR029058">
    <property type="entry name" value="AB_hydrolase_fold"/>
</dbReference>
<dbReference type="GO" id="GO:0005576">
    <property type="term" value="C:extracellular region"/>
    <property type="evidence" value="ECO:0007669"/>
    <property type="project" value="InterPro"/>
</dbReference>
<dbReference type="KEGG" id="plue:EWM63_03345"/>
<dbReference type="NCBIfam" id="TIGR01840">
    <property type="entry name" value="esterase_phb"/>
    <property type="match status" value="1"/>
</dbReference>
<dbReference type="PANTHER" id="PTHR43037:SF1">
    <property type="entry name" value="BLL1128 PROTEIN"/>
    <property type="match status" value="1"/>
</dbReference>
<proteinExistence type="predicted"/>
<organism evidence="3 4">
    <name type="scientific">Pseudoduganella lutea</name>
    <dbReference type="NCBI Taxonomy" id="321985"/>
    <lineage>
        <taxon>Bacteria</taxon>
        <taxon>Pseudomonadati</taxon>
        <taxon>Pseudomonadota</taxon>
        <taxon>Betaproteobacteria</taxon>
        <taxon>Burkholderiales</taxon>
        <taxon>Oxalobacteraceae</taxon>
        <taxon>Telluria group</taxon>
        <taxon>Pseudoduganella</taxon>
    </lineage>
</organism>
<keyword evidence="4" id="KW-1185">Reference proteome</keyword>
<evidence type="ECO:0000256" key="1">
    <source>
        <dbReference type="ARBA" id="ARBA00022729"/>
    </source>
</evidence>